<dbReference type="AlphaFoldDB" id="A0AAE0GKP0"/>
<keyword evidence="3" id="KW-1185">Reference proteome</keyword>
<protein>
    <submittedName>
        <fullName evidence="2">Uncharacterized protein</fullName>
    </submittedName>
</protein>
<feature type="region of interest" description="Disordered" evidence="1">
    <location>
        <begin position="43"/>
        <end position="112"/>
    </location>
</feature>
<sequence length="274" mass="29170">MGAALSVPQRKPCRPPAVRKIVVPDFLQGISVVKADSPAALSAKQLGNNNPAMQPPRTGQCLQDRTELSDTASEASSSSEDLDGDIPDAPKGRAESSLAAALQPSEQPAWKQNSVNMKFSPASDPRKGALGDDVVEDVKAGSKGIHQRDGNPLFQDHNLVDTPNVKSPSTLQEWLQHIWDATNDGHLAVRGADRTAESPARELVVGSWVCIQLYIAREPGTFEGETAALLERVVPALNARLQASRQRPHQAHGTSTATVARCRARCVPGGMAGD</sequence>
<evidence type="ECO:0000313" key="3">
    <source>
        <dbReference type="Proteomes" id="UP001190700"/>
    </source>
</evidence>
<comment type="caution">
    <text evidence="2">The sequence shown here is derived from an EMBL/GenBank/DDBJ whole genome shotgun (WGS) entry which is preliminary data.</text>
</comment>
<gene>
    <name evidence="2" type="ORF">CYMTET_12300</name>
</gene>
<organism evidence="2 3">
    <name type="scientific">Cymbomonas tetramitiformis</name>
    <dbReference type="NCBI Taxonomy" id="36881"/>
    <lineage>
        <taxon>Eukaryota</taxon>
        <taxon>Viridiplantae</taxon>
        <taxon>Chlorophyta</taxon>
        <taxon>Pyramimonadophyceae</taxon>
        <taxon>Pyramimonadales</taxon>
        <taxon>Pyramimonadaceae</taxon>
        <taxon>Cymbomonas</taxon>
    </lineage>
</organism>
<reference evidence="2 3" key="1">
    <citation type="journal article" date="2015" name="Genome Biol. Evol.">
        <title>Comparative Genomics of a Bacterivorous Green Alga Reveals Evolutionary Causalities and Consequences of Phago-Mixotrophic Mode of Nutrition.</title>
        <authorList>
            <person name="Burns J.A."/>
            <person name="Paasch A."/>
            <person name="Narechania A."/>
            <person name="Kim E."/>
        </authorList>
    </citation>
    <scope>NUCLEOTIDE SEQUENCE [LARGE SCALE GENOMIC DNA]</scope>
    <source>
        <strain evidence="2 3">PLY_AMNH</strain>
    </source>
</reference>
<evidence type="ECO:0000256" key="1">
    <source>
        <dbReference type="SAM" id="MobiDB-lite"/>
    </source>
</evidence>
<feature type="compositionally biased region" description="Low complexity" evidence="1">
    <location>
        <begin position="69"/>
        <end position="79"/>
    </location>
</feature>
<dbReference type="EMBL" id="LGRX02004649">
    <property type="protein sequence ID" value="KAK3279834.1"/>
    <property type="molecule type" value="Genomic_DNA"/>
</dbReference>
<evidence type="ECO:0000313" key="2">
    <source>
        <dbReference type="EMBL" id="KAK3279834.1"/>
    </source>
</evidence>
<name>A0AAE0GKP0_9CHLO</name>
<dbReference type="Proteomes" id="UP001190700">
    <property type="component" value="Unassembled WGS sequence"/>
</dbReference>
<accession>A0AAE0GKP0</accession>
<proteinExistence type="predicted"/>